<evidence type="ECO:0000313" key="3">
    <source>
        <dbReference type="Proteomes" id="UP000276417"/>
    </source>
</evidence>
<protein>
    <submittedName>
        <fullName evidence="2">Uncharacterized protein</fullName>
    </submittedName>
</protein>
<accession>A0A3G8YG53</accession>
<feature type="signal peptide" evidence="1">
    <location>
        <begin position="1"/>
        <end position="18"/>
    </location>
</feature>
<dbReference type="OrthoDB" id="53619at2"/>
<evidence type="ECO:0000313" key="2">
    <source>
        <dbReference type="EMBL" id="AZI44268.1"/>
    </source>
</evidence>
<dbReference type="AlphaFoldDB" id="A0A3G8YG53"/>
<organism evidence="2 3">
    <name type="scientific">Deinococcus psychrotolerans</name>
    <dbReference type="NCBI Taxonomy" id="2489213"/>
    <lineage>
        <taxon>Bacteria</taxon>
        <taxon>Thermotogati</taxon>
        <taxon>Deinococcota</taxon>
        <taxon>Deinococci</taxon>
        <taxon>Deinococcales</taxon>
        <taxon>Deinococcaceae</taxon>
        <taxon>Deinococcus</taxon>
    </lineage>
</organism>
<evidence type="ECO:0000256" key="1">
    <source>
        <dbReference type="SAM" id="SignalP"/>
    </source>
</evidence>
<proteinExistence type="predicted"/>
<feature type="chain" id="PRO_5017937877" evidence="1">
    <location>
        <begin position="19"/>
        <end position="747"/>
    </location>
</feature>
<keyword evidence="3" id="KW-1185">Reference proteome</keyword>
<dbReference type="KEGG" id="dph:EHF33_15365"/>
<reference evidence="2 3" key="1">
    <citation type="submission" date="2018-11" db="EMBL/GenBank/DDBJ databases">
        <title>Deinococcus shelandsis sp. nov., isolated from South Shetland Islands soil of Antarctica.</title>
        <authorList>
            <person name="Tian J."/>
        </authorList>
    </citation>
    <scope>NUCLEOTIDE SEQUENCE [LARGE SCALE GENOMIC DNA]</scope>
    <source>
        <strain evidence="2 3">S14-83T</strain>
    </source>
</reference>
<dbReference type="PROSITE" id="PS51257">
    <property type="entry name" value="PROKAR_LIPOPROTEIN"/>
    <property type="match status" value="1"/>
</dbReference>
<keyword evidence="1" id="KW-0732">Signal</keyword>
<sequence length="747" mass="79027">MHRISLIPLLAFMLFACGQQTTIPAPSNDGTTTPPEQSAQNDVIIPDTTKVADAATRAALTTYDSATGTMRFSQNSAALQNLKAGDVLVSEPSNAAPSGYLRKVQAVRQEGSEVVLDTTQARLDEAITEGELKADFQLSGDDLLRTEGLPKGVTVTANPANSLKPQAGVGENYSFNLNFDKTFVPIKGPNATGTIKVNGSVAFNVGYGVDVGVHVWSSPHLTFQASVGFAQSSHLNITGDFQGVVGDSVLIGTQYFKPTKPFFVGPIPVTFVPKVELYLTAGGEITAHVNFAASESVTAQVGARWTSSDGWKNISGFGITGSLPPPTFSGTLKPHVGMQSRASITLWDIAGPEATLEAGVNLDVAYPRNPNWIVNGFMKGTLGFRVKLPLLGTLASYNATIFDISKELGRSGNTPPVLALTNQPHSVDVGTPLNFRALCTASGPTFGNFEFYSVIDAEDGCLPIIVVSDREGLLTPDYTFTTPGTRTITVGTIDSQGATAKLAFTLNVVSPPPILTLTYTGDPHQGDPYSMAAVIKDSTEPAGGDLCKFTTWKVDAPDTVAYAPGCVVSVTFGAAGKRQVQVSTHNSYGAVTSQTVTLNVLPPLINLNPEITLAGVYNGEDKSFGFCAPSAVYVNNGAIIDLTLRSGTYCPSRATSPYFAEAAVHNPQNEVLSFDWKLIGQYDGKDTVFADSNQQTFNLHGPGSGYNAGPTTTACRVTLTVGAPDPSRSKSRTVWIGQCRYYTSRLA</sequence>
<gene>
    <name evidence="2" type="ORF">EHF33_15365</name>
</gene>
<dbReference type="EMBL" id="CP034184">
    <property type="protein sequence ID" value="AZI44268.1"/>
    <property type="molecule type" value="Genomic_DNA"/>
</dbReference>
<name>A0A3G8YG53_9DEIO</name>
<dbReference type="Proteomes" id="UP000276417">
    <property type="component" value="Chromosome 2"/>
</dbReference>